<keyword evidence="2 7" id="KW-0812">Transmembrane</keyword>
<evidence type="ECO:0000313" key="9">
    <source>
        <dbReference type="EMBL" id="UCS09735.1"/>
    </source>
</evidence>
<dbReference type="NCBIfam" id="TIGR03053">
    <property type="entry name" value="PS_I_psaM"/>
    <property type="match status" value="1"/>
</dbReference>
<dbReference type="GO" id="GO:0015979">
    <property type="term" value="P:photosynthesis"/>
    <property type="evidence" value="ECO:0007669"/>
    <property type="project" value="UniProtKB-UniRule"/>
</dbReference>
<proteinExistence type="inferred from homology"/>
<protein>
    <recommendedName>
        <fullName evidence="7">Photosystem I reaction center subunit XII</fullName>
    </recommendedName>
    <alternativeName>
        <fullName evidence="7">PSI-M</fullName>
    </alternativeName>
</protein>
<comment type="subcellular location">
    <subcellularLocation>
        <location evidence="7">Cellular thylakoid membrane</location>
        <topology evidence="7">Single-pass membrane protein</topology>
    </subcellularLocation>
</comment>
<geneLocation type="plastid" evidence="8"/>
<organism evidence="8">
    <name type="scientific">Oedocladium carolinianum</name>
    <dbReference type="NCBI Taxonomy" id="55992"/>
    <lineage>
        <taxon>Eukaryota</taxon>
        <taxon>Viridiplantae</taxon>
        <taxon>Chlorophyta</taxon>
        <taxon>core chlorophytes</taxon>
        <taxon>Chlorophyceae</taxon>
        <taxon>OCC clade</taxon>
        <taxon>Oedogoniales</taxon>
        <taxon>Oedogoniaceae</taxon>
        <taxon>Oedocladium</taxon>
    </lineage>
</organism>
<dbReference type="AlphaFoldDB" id="A0A1D8GX69"/>
<evidence type="ECO:0000256" key="7">
    <source>
        <dbReference type="HAMAP-Rule" id="MF_00828"/>
    </source>
</evidence>
<keyword evidence="8" id="KW-0150">Chloroplast</keyword>
<evidence type="ECO:0000256" key="5">
    <source>
        <dbReference type="ARBA" id="ARBA00023078"/>
    </source>
</evidence>
<dbReference type="InterPro" id="IPR010010">
    <property type="entry name" value="PSI_PsaM"/>
</dbReference>
<dbReference type="EMBL" id="KX507373">
    <property type="protein sequence ID" value="AOT84299.1"/>
    <property type="molecule type" value="Genomic_DNA"/>
</dbReference>
<name>A0A1D8GX69_9CHLO</name>
<dbReference type="GeneID" id="29991671"/>
<gene>
    <name evidence="7 8" type="primary">psaM</name>
</gene>
<sequence>MTIFASQIFVALFIALANGFLVFLLGNALYQR</sequence>
<keyword evidence="5 7" id="KW-0793">Thylakoid</keyword>
<keyword evidence="3 7" id="KW-0603">Photosystem I</keyword>
<evidence type="ECO:0000256" key="1">
    <source>
        <dbReference type="ARBA" id="ARBA00022531"/>
    </source>
</evidence>
<evidence type="ECO:0000256" key="4">
    <source>
        <dbReference type="ARBA" id="ARBA00022989"/>
    </source>
</evidence>
<keyword evidence="8" id="KW-0934">Plastid</keyword>
<accession>A0A1D8GX69</accession>
<evidence type="ECO:0000256" key="2">
    <source>
        <dbReference type="ARBA" id="ARBA00022692"/>
    </source>
</evidence>
<dbReference type="GO" id="GO:0042651">
    <property type="term" value="C:thylakoid membrane"/>
    <property type="evidence" value="ECO:0007669"/>
    <property type="project" value="UniProtKB-UniRule"/>
</dbReference>
<dbReference type="HAMAP" id="MF_00828">
    <property type="entry name" value="PSI_PsaM"/>
    <property type="match status" value="1"/>
</dbReference>
<dbReference type="SUPFAM" id="SSF81548">
    <property type="entry name" value="Subunit XII of photosystem I reaction centre, PsaM"/>
    <property type="match status" value="1"/>
</dbReference>
<comment type="similarity">
    <text evidence="7">Belongs to the PsaM family.</text>
</comment>
<dbReference type="RefSeq" id="YP_009310726.1">
    <property type="nucleotide sequence ID" value="NC_031510.1"/>
</dbReference>
<evidence type="ECO:0000256" key="3">
    <source>
        <dbReference type="ARBA" id="ARBA00022836"/>
    </source>
</evidence>
<keyword evidence="4 7" id="KW-1133">Transmembrane helix</keyword>
<keyword evidence="6 7" id="KW-0472">Membrane</keyword>
<reference evidence="9" key="2">
    <citation type="submission" date="2020-04" db="EMBL/GenBank/DDBJ databases">
        <authorList>
            <person name="Xiong Q."/>
        </authorList>
    </citation>
    <scope>NUCLEOTIDE SEQUENCE</scope>
</reference>
<reference evidence="8" key="1">
    <citation type="submission" date="2016-07" db="EMBL/GenBank/DDBJ databases">
        <title>Proliferation of group II introns in the chloroplast genome of the green alga Oedocladium carolinianum (Chlorophyceae).</title>
        <authorList>
            <person name="Brouard J.-S."/>
            <person name="Turmel M."/>
            <person name="Otis C."/>
            <person name="Lemieux C."/>
        </authorList>
    </citation>
    <scope>NUCLEOTIDE SEQUENCE</scope>
</reference>
<reference evidence="9" key="3">
    <citation type="journal article" date="2021" name="Res Sq">
        <title>Chloroplast Genomes of Five Oedogonium Species: Genome Structure, Phylogenetic Analysis and Adaptive Evolution.</title>
        <authorList>
            <person name="qian x."/>
            <person name="Hu Y."/>
            <person name="Lv W."/>
            <person name="Wang Q."/>
            <person name="Liu G."/>
            <person name="Hu Z."/>
        </authorList>
    </citation>
    <scope>NUCLEOTIDE SEQUENCE</scope>
</reference>
<dbReference type="EMBL" id="MT364369">
    <property type="protein sequence ID" value="UCS09735.1"/>
    <property type="molecule type" value="Genomic_DNA"/>
</dbReference>
<dbReference type="InterPro" id="IPR037279">
    <property type="entry name" value="PSI_PsaM_sf"/>
</dbReference>
<evidence type="ECO:0000256" key="6">
    <source>
        <dbReference type="ARBA" id="ARBA00023136"/>
    </source>
</evidence>
<feature type="transmembrane region" description="Helical" evidence="7">
    <location>
        <begin position="6"/>
        <end position="30"/>
    </location>
</feature>
<dbReference type="GO" id="GO:0009522">
    <property type="term" value="C:photosystem I"/>
    <property type="evidence" value="ECO:0007669"/>
    <property type="project" value="UniProtKB-KW"/>
</dbReference>
<dbReference type="Pfam" id="PF07465">
    <property type="entry name" value="PsaM"/>
    <property type="match status" value="1"/>
</dbReference>
<evidence type="ECO:0000313" key="8">
    <source>
        <dbReference type="EMBL" id="AOT84299.1"/>
    </source>
</evidence>
<keyword evidence="1 7" id="KW-0602">Photosynthesis</keyword>